<comment type="caution">
    <text evidence="10">The sequence shown here is derived from an EMBL/GenBank/DDBJ whole genome shotgun (WGS) entry which is preliminary data.</text>
</comment>
<organism evidence="10 11">
    <name type="scientific">Caldiarchaeum subterraneum</name>
    <dbReference type="NCBI Taxonomy" id="311458"/>
    <lineage>
        <taxon>Archaea</taxon>
        <taxon>Nitrososphaerota</taxon>
        <taxon>Candidatus Caldarchaeales</taxon>
        <taxon>Candidatus Caldarchaeaceae</taxon>
        <taxon>Candidatus Caldarchaeum</taxon>
    </lineage>
</organism>
<evidence type="ECO:0000256" key="6">
    <source>
        <dbReference type="ARBA" id="ARBA00022989"/>
    </source>
</evidence>
<evidence type="ECO:0000256" key="3">
    <source>
        <dbReference type="ARBA" id="ARBA00022475"/>
    </source>
</evidence>
<dbReference type="InterPro" id="IPR001851">
    <property type="entry name" value="ABC_transp_permease"/>
</dbReference>
<dbReference type="GO" id="GO:0005886">
    <property type="term" value="C:plasma membrane"/>
    <property type="evidence" value="ECO:0007669"/>
    <property type="project" value="UniProtKB-SubCell"/>
</dbReference>
<dbReference type="SUPFAM" id="SSF81345">
    <property type="entry name" value="ABC transporter involved in vitamin B12 uptake, BtuC"/>
    <property type="match status" value="1"/>
</dbReference>
<evidence type="ECO:0000256" key="8">
    <source>
        <dbReference type="ARBA" id="ARBA00037998"/>
    </source>
</evidence>
<accession>A0A833ECG6</accession>
<feature type="transmembrane region" description="Helical" evidence="9">
    <location>
        <begin position="63"/>
        <end position="84"/>
    </location>
</feature>
<evidence type="ECO:0000256" key="4">
    <source>
        <dbReference type="ARBA" id="ARBA00022692"/>
    </source>
</evidence>
<dbReference type="InterPro" id="IPR037294">
    <property type="entry name" value="ABC_BtuC-like"/>
</dbReference>
<keyword evidence="7 9" id="KW-0472">Membrane</keyword>
<feature type="transmembrane region" description="Helical" evidence="9">
    <location>
        <begin position="96"/>
        <end position="114"/>
    </location>
</feature>
<reference evidence="10" key="1">
    <citation type="journal article" date="2020" name="ISME J.">
        <title>Gammaproteobacteria mediating utilization of methyl-, sulfur- and petroleum organic compounds in deep ocean hydrothermal plumes.</title>
        <authorList>
            <person name="Zhou Z."/>
            <person name="Liu Y."/>
            <person name="Pan J."/>
            <person name="Cron B.R."/>
            <person name="Toner B.M."/>
            <person name="Anantharaman K."/>
            <person name="Breier J.A."/>
            <person name="Dick G.J."/>
            <person name="Li M."/>
        </authorList>
    </citation>
    <scope>NUCLEOTIDE SEQUENCE</scope>
    <source>
        <strain evidence="10">SZUA-1515</strain>
    </source>
</reference>
<evidence type="ECO:0000256" key="7">
    <source>
        <dbReference type="ARBA" id="ARBA00023136"/>
    </source>
</evidence>
<dbReference type="CDD" id="cd06582">
    <property type="entry name" value="TM_PBP1_LivH_like"/>
    <property type="match status" value="1"/>
</dbReference>
<evidence type="ECO:0000256" key="9">
    <source>
        <dbReference type="SAM" id="Phobius"/>
    </source>
</evidence>
<dbReference type="AlphaFoldDB" id="A0A833ECG6"/>
<dbReference type="InterPro" id="IPR052157">
    <property type="entry name" value="BCAA_transport_permease"/>
</dbReference>
<keyword evidence="5" id="KW-0029">Amino-acid transport</keyword>
<evidence type="ECO:0000256" key="2">
    <source>
        <dbReference type="ARBA" id="ARBA00022448"/>
    </source>
</evidence>
<keyword evidence="2" id="KW-0813">Transport</keyword>
<dbReference type="PANTHER" id="PTHR11795">
    <property type="entry name" value="BRANCHED-CHAIN AMINO ACID TRANSPORT SYSTEM PERMEASE PROTEIN LIVH"/>
    <property type="match status" value="1"/>
</dbReference>
<dbReference type="GO" id="GO:0006865">
    <property type="term" value="P:amino acid transport"/>
    <property type="evidence" value="ECO:0007669"/>
    <property type="project" value="UniProtKB-KW"/>
</dbReference>
<name>A0A833ECG6_CALS0</name>
<comment type="similarity">
    <text evidence="8">Belongs to the binding-protein-dependent transport system permease family. LivHM subfamily.</text>
</comment>
<gene>
    <name evidence="10" type="ORF">EYH45_04365</name>
</gene>
<feature type="transmembrane region" description="Helical" evidence="9">
    <location>
        <begin position="230"/>
        <end position="255"/>
    </location>
</feature>
<feature type="transmembrane region" description="Helical" evidence="9">
    <location>
        <begin position="12"/>
        <end position="32"/>
    </location>
</feature>
<evidence type="ECO:0000256" key="5">
    <source>
        <dbReference type="ARBA" id="ARBA00022970"/>
    </source>
</evidence>
<dbReference type="GO" id="GO:0022857">
    <property type="term" value="F:transmembrane transporter activity"/>
    <property type="evidence" value="ECO:0007669"/>
    <property type="project" value="InterPro"/>
</dbReference>
<dbReference type="PANTHER" id="PTHR11795:SF449">
    <property type="entry name" value="BRANCHED-CHAIN AMINO ACID TRANSPORT PERMEASE PROTEIN LIVH-RELATED"/>
    <property type="match status" value="1"/>
</dbReference>
<sequence length="310" mass="33358">MALDLTLPLVNSIALGSLYTLMALGLTLTFSVTKIPNFAHAEFITIGGYVTAILVNFTALSPVIALIIAFISSGLVALLSDELVFKPLHKRGARPLFLLVASIGVGLVIRYILFSFADLTGNITIQTNVSVYPIARFGRAYITNLHLIIIPATIAIVILLHVIFHYTLMGKALRALADNEDLARVSGIRIYKLRRVAWILAGGLAGLAGGLWSINLLIDPNLGWDSLLRVFAASILGGLTSFWGTIIGGYIIGFAENVGIAFLNSLFGINTAYRPLISFSIIVIVFLLRPQGFAGLDIRAILPKVRGRGS</sequence>
<feature type="transmembrane region" description="Helical" evidence="9">
    <location>
        <begin position="145"/>
        <end position="164"/>
    </location>
</feature>
<dbReference type="Proteomes" id="UP000608579">
    <property type="component" value="Unassembled WGS sequence"/>
</dbReference>
<evidence type="ECO:0000313" key="10">
    <source>
        <dbReference type="EMBL" id="HIQ29780.1"/>
    </source>
</evidence>
<comment type="subcellular location">
    <subcellularLocation>
        <location evidence="1">Cell membrane</location>
        <topology evidence="1">Multi-pass membrane protein</topology>
    </subcellularLocation>
</comment>
<evidence type="ECO:0000313" key="11">
    <source>
        <dbReference type="Proteomes" id="UP000608579"/>
    </source>
</evidence>
<dbReference type="EMBL" id="DQVM01000082">
    <property type="protein sequence ID" value="HIQ29780.1"/>
    <property type="molecule type" value="Genomic_DNA"/>
</dbReference>
<keyword evidence="3" id="KW-1003">Cell membrane</keyword>
<proteinExistence type="inferred from homology"/>
<keyword evidence="4 9" id="KW-0812">Transmembrane</keyword>
<keyword evidence="6 9" id="KW-1133">Transmembrane helix</keyword>
<feature type="transmembrane region" description="Helical" evidence="9">
    <location>
        <begin position="267"/>
        <end position="288"/>
    </location>
</feature>
<evidence type="ECO:0000256" key="1">
    <source>
        <dbReference type="ARBA" id="ARBA00004651"/>
    </source>
</evidence>
<dbReference type="Pfam" id="PF02653">
    <property type="entry name" value="BPD_transp_2"/>
    <property type="match status" value="1"/>
</dbReference>
<protein>
    <submittedName>
        <fullName evidence="10">Branched-chain amino acid ABC transporter permease</fullName>
    </submittedName>
</protein>
<feature type="transmembrane region" description="Helical" evidence="9">
    <location>
        <begin position="196"/>
        <end position="218"/>
    </location>
</feature>